<dbReference type="Proteomes" id="UP000315525">
    <property type="component" value="Unassembled WGS sequence"/>
</dbReference>
<evidence type="ECO:0000313" key="2">
    <source>
        <dbReference type="Proteomes" id="UP000315525"/>
    </source>
</evidence>
<dbReference type="EMBL" id="SOJN01000070">
    <property type="protein sequence ID" value="TET46016.1"/>
    <property type="molecule type" value="Genomic_DNA"/>
</dbReference>
<name>A0A523UU14_UNCT6</name>
<proteinExistence type="predicted"/>
<dbReference type="Pfam" id="PF08859">
    <property type="entry name" value="DGC"/>
    <property type="match status" value="1"/>
</dbReference>
<comment type="caution">
    <text evidence="1">The sequence shown here is derived from an EMBL/GenBank/DDBJ whole genome shotgun (WGS) entry which is preliminary data.</text>
</comment>
<dbReference type="AlphaFoldDB" id="A0A523UU14"/>
<reference evidence="1 2" key="1">
    <citation type="submission" date="2019-03" db="EMBL/GenBank/DDBJ databases">
        <title>Metabolic potential of uncultured bacteria and archaea associated with petroleum seepage in deep-sea sediments.</title>
        <authorList>
            <person name="Dong X."/>
            <person name="Hubert C."/>
        </authorList>
    </citation>
    <scope>NUCLEOTIDE SEQUENCE [LARGE SCALE GENOMIC DNA]</scope>
    <source>
        <strain evidence="1">E44_bin18</strain>
    </source>
</reference>
<protein>
    <recommendedName>
        <fullName evidence="3">Zinc-binding protein</fullName>
    </recommendedName>
</protein>
<accession>A0A523UU14</accession>
<dbReference type="InterPro" id="IPR014958">
    <property type="entry name" value="DGC"/>
</dbReference>
<evidence type="ECO:0000313" key="1">
    <source>
        <dbReference type="EMBL" id="TET46016.1"/>
    </source>
</evidence>
<gene>
    <name evidence="1" type="ORF">E3J62_05620</name>
</gene>
<evidence type="ECO:0008006" key="3">
    <source>
        <dbReference type="Google" id="ProtNLM"/>
    </source>
</evidence>
<sequence length="146" mass="15826">MVERSGSQVGQKRGEAERPTVVVGCAGIGKIMGTIAAESVRSLVNTKGLQTVCLPLVIMDDEETLERLRRSDCVVVEGCQESCVSETLASKGIAAMARMEVLQLWSKNVELRPKSILELGEDGIKLRDILVERIMTEIGKIRGEAG</sequence>
<organism evidence="1 2">
    <name type="scientific">candidate division TA06 bacterium</name>
    <dbReference type="NCBI Taxonomy" id="2250710"/>
    <lineage>
        <taxon>Bacteria</taxon>
        <taxon>Bacteria division TA06</taxon>
    </lineage>
</organism>